<name>A0A649V365_9CAUD</name>
<protein>
    <submittedName>
        <fullName evidence="2">Uncharacterized protein</fullName>
    </submittedName>
</protein>
<evidence type="ECO:0000256" key="1">
    <source>
        <dbReference type="SAM" id="MobiDB-lite"/>
    </source>
</evidence>
<reference evidence="2 3" key="1">
    <citation type="submission" date="2019-10" db="EMBL/GenBank/DDBJ databases">
        <title>Pseudomonas aeruginosa phages alone and in cocktail formulations: impact on cell killing and survival.</title>
        <authorList>
            <person name="Sillankorva S."/>
        </authorList>
    </citation>
    <scope>NUCLEOTIDE SEQUENCE [LARGE SCALE GENOMIC DNA]</scope>
</reference>
<evidence type="ECO:0000313" key="2">
    <source>
        <dbReference type="EMBL" id="QGJ86781.1"/>
    </source>
</evidence>
<dbReference type="Proteomes" id="UP000427163">
    <property type="component" value="Segment"/>
</dbReference>
<dbReference type="EMBL" id="MN615698">
    <property type="protein sequence ID" value="QGJ86781.1"/>
    <property type="molecule type" value="Genomic_DNA"/>
</dbReference>
<evidence type="ECO:0000313" key="3">
    <source>
        <dbReference type="Proteomes" id="UP000427163"/>
    </source>
</evidence>
<organism evidence="2 3">
    <name type="scientific">Pseudomonas phage vB_PaeP_SPCB</name>
    <dbReference type="NCBI Taxonomy" id="2664213"/>
    <lineage>
        <taxon>Viruses</taxon>
        <taxon>Duplodnaviria</taxon>
        <taxon>Heunggongvirae</taxon>
        <taxon>Uroviricota</taxon>
        <taxon>Caudoviricetes</taxon>
        <taxon>Autographivirales</taxon>
        <taxon>Autoscriptoviridae</taxon>
        <taxon>Krylovirinae</taxon>
        <taxon>Phikmvvirus</taxon>
        <taxon>Phikmvvirus PT5</taxon>
    </lineage>
</organism>
<sequence length="69" mass="8373">MLSRQNRGERAWYQQDAAWQRQIATWAAQDHRHYAAPWRKRQASQEYAVARDKHHEAMERSRHYGQPRG</sequence>
<accession>A0A649V365</accession>
<gene>
    <name evidence="2" type="ORF">SPCB_001</name>
</gene>
<feature type="compositionally biased region" description="Basic and acidic residues" evidence="1">
    <location>
        <begin position="49"/>
        <end position="62"/>
    </location>
</feature>
<feature type="region of interest" description="Disordered" evidence="1">
    <location>
        <begin position="37"/>
        <end position="69"/>
    </location>
</feature>
<proteinExistence type="predicted"/>